<dbReference type="AlphaFoldDB" id="A0A0G0UJB7"/>
<dbReference type="EMBL" id="LCAK01000003">
    <property type="protein sequence ID" value="KKR88913.1"/>
    <property type="molecule type" value="Genomic_DNA"/>
</dbReference>
<dbReference type="Proteomes" id="UP000033918">
    <property type="component" value="Unassembled WGS sequence"/>
</dbReference>
<comment type="caution">
    <text evidence="2">The sequence shown here is derived from an EMBL/GenBank/DDBJ whole genome shotgun (WGS) entry which is preliminary data.</text>
</comment>
<evidence type="ECO:0000313" key="2">
    <source>
        <dbReference type="EMBL" id="KKR88913.1"/>
    </source>
</evidence>
<sequence>MSTFQNKKLIFDIETVGDDFDSLDKTTQDVLTRWIEKESAGEEEYKEALRELKEGLGFSPLTGEVVAIGVLDAEKNQGAVYFQAPGQNIEEFSEDGIKFKQMTEKEMLENFWAGAKEYSEFITFNGRAFDAPFLMVRSAVHNIKPTKDLMEGRYLYQQRNCRHIDLLDQLTFYGAVRKKGNLHLWSKVFNIKSPKAEGITGDDVGRLFRENKFLKIAKYNVGDLRATKELYEKWNKYLNL</sequence>
<dbReference type="SUPFAM" id="SSF53098">
    <property type="entry name" value="Ribonuclease H-like"/>
    <property type="match status" value="1"/>
</dbReference>
<gene>
    <name evidence="2" type="ORF">UU38_C0003G0165</name>
</gene>
<dbReference type="Pfam" id="PF10108">
    <property type="entry name" value="DNA_pol_B_exo2"/>
    <property type="match status" value="1"/>
</dbReference>
<dbReference type="GO" id="GO:0003676">
    <property type="term" value="F:nucleic acid binding"/>
    <property type="evidence" value="ECO:0007669"/>
    <property type="project" value="InterPro"/>
</dbReference>
<dbReference type="Gene3D" id="3.30.420.10">
    <property type="entry name" value="Ribonuclease H-like superfamily/Ribonuclease H"/>
    <property type="match status" value="1"/>
</dbReference>
<protein>
    <recommendedName>
        <fullName evidence="1">Predicted 3'-5' exonuclease PolB-like domain-containing protein</fullName>
    </recommendedName>
</protein>
<name>A0A0G0UJB7_9BACT</name>
<dbReference type="InterPro" id="IPR012337">
    <property type="entry name" value="RNaseH-like_sf"/>
</dbReference>
<evidence type="ECO:0000259" key="1">
    <source>
        <dbReference type="Pfam" id="PF10108"/>
    </source>
</evidence>
<accession>A0A0G0UJB7</accession>
<dbReference type="InterPro" id="IPR036397">
    <property type="entry name" value="RNaseH_sf"/>
</dbReference>
<organism evidence="2 3">
    <name type="scientific">Candidatus Wolfebacteria bacterium GW2011_GWB1_41_12</name>
    <dbReference type="NCBI Taxonomy" id="1619006"/>
    <lineage>
        <taxon>Bacteria</taxon>
        <taxon>Candidatus Wolfeibacteriota</taxon>
    </lineage>
</organism>
<feature type="domain" description="Predicted 3'-5' exonuclease PolB-like" evidence="1">
    <location>
        <begin position="97"/>
        <end position="231"/>
    </location>
</feature>
<dbReference type="InterPro" id="IPR019288">
    <property type="entry name" value="3'-5'_exonuclease_PolB-like"/>
</dbReference>
<reference evidence="2 3" key="1">
    <citation type="journal article" date="2015" name="Nature">
        <title>rRNA introns, odd ribosomes, and small enigmatic genomes across a large radiation of phyla.</title>
        <authorList>
            <person name="Brown C.T."/>
            <person name="Hug L.A."/>
            <person name="Thomas B.C."/>
            <person name="Sharon I."/>
            <person name="Castelle C.J."/>
            <person name="Singh A."/>
            <person name="Wilkins M.J."/>
            <person name="Williams K.H."/>
            <person name="Banfield J.F."/>
        </authorList>
    </citation>
    <scope>NUCLEOTIDE SEQUENCE [LARGE SCALE GENOMIC DNA]</scope>
</reference>
<proteinExistence type="predicted"/>
<evidence type="ECO:0000313" key="3">
    <source>
        <dbReference type="Proteomes" id="UP000033918"/>
    </source>
</evidence>